<feature type="non-terminal residue" evidence="1">
    <location>
        <position position="99"/>
    </location>
</feature>
<protein>
    <submittedName>
        <fullName evidence="1">Uncharacterized protein</fullName>
    </submittedName>
</protein>
<evidence type="ECO:0000313" key="2">
    <source>
        <dbReference type="Proteomes" id="UP001186974"/>
    </source>
</evidence>
<proteinExistence type="predicted"/>
<reference evidence="1" key="1">
    <citation type="submission" date="2024-09" db="EMBL/GenBank/DDBJ databases">
        <title>Black Yeasts Isolated from many extreme environments.</title>
        <authorList>
            <person name="Coleine C."/>
            <person name="Stajich J.E."/>
            <person name="Selbmann L."/>
        </authorList>
    </citation>
    <scope>NUCLEOTIDE SEQUENCE</scope>
    <source>
        <strain evidence="1">CCFEE 5737</strain>
    </source>
</reference>
<comment type="caution">
    <text evidence="1">The sequence shown here is derived from an EMBL/GenBank/DDBJ whole genome shotgun (WGS) entry which is preliminary data.</text>
</comment>
<gene>
    <name evidence="1" type="ORF">LTS18_010295</name>
</gene>
<dbReference type="EMBL" id="JAWDJW010009198">
    <property type="protein sequence ID" value="KAK3059674.1"/>
    <property type="molecule type" value="Genomic_DNA"/>
</dbReference>
<dbReference type="Proteomes" id="UP001186974">
    <property type="component" value="Unassembled WGS sequence"/>
</dbReference>
<accession>A0ACC3D029</accession>
<evidence type="ECO:0000313" key="1">
    <source>
        <dbReference type="EMBL" id="KAK3059674.1"/>
    </source>
</evidence>
<organism evidence="1 2">
    <name type="scientific">Coniosporium uncinatum</name>
    <dbReference type="NCBI Taxonomy" id="93489"/>
    <lineage>
        <taxon>Eukaryota</taxon>
        <taxon>Fungi</taxon>
        <taxon>Dikarya</taxon>
        <taxon>Ascomycota</taxon>
        <taxon>Pezizomycotina</taxon>
        <taxon>Dothideomycetes</taxon>
        <taxon>Dothideomycetes incertae sedis</taxon>
        <taxon>Coniosporium</taxon>
    </lineage>
</organism>
<sequence length="99" mass="10984">MSGEGADISTLTEDQQLALQQFTSITDQPHEAAIPLLQRCQWNSQIAIARFFDGEPADPTPESIPDAPPLAARRQENLMNGLARSPSRTRRQDFEPAPR</sequence>
<keyword evidence="2" id="KW-1185">Reference proteome</keyword>
<name>A0ACC3D029_9PEZI</name>